<proteinExistence type="predicted"/>
<evidence type="ECO:0000256" key="1">
    <source>
        <dbReference type="SAM" id="MobiDB-lite"/>
    </source>
</evidence>
<comment type="caution">
    <text evidence="2">The sequence shown here is derived from an EMBL/GenBank/DDBJ whole genome shotgun (WGS) entry which is preliminary data.</text>
</comment>
<dbReference type="RefSeq" id="XP_073553741.1">
    <property type="nucleotide sequence ID" value="XM_073707747.1"/>
</dbReference>
<evidence type="ECO:0000313" key="2">
    <source>
        <dbReference type="EMBL" id="TFA97539.1"/>
    </source>
</evidence>
<organism evidence="2 3">
    <name type="scientific">Trichoderma ghanense</name>
    <dbReference type="NCBI Taxonomy" id="65468"/>
    <lineage>
        <taxon>Eukaryota</taxon>
        <taxon>Fungi</taxon>
        <taxon>Dikarya</taxon>
        <taxon>Ascomycota</taxon>
        <taxon>Pezizomycotina</taxon>
        <taxon>Sordariomycetes</taxon>
        <taxon>Hypocreomycetidae</taxon>
        <taxon>Hypocreales</taxon>
        <taxon>Hypocreaceae</taxon>
        <taxon>Trichoderma</taxon>
    </lineage>
</organism>
<name>A0ABY2GQE1_9HYPO</name>
<protein>
    <submittedName>
        <fullName evidence="2">Uncharacterized protein</fullName>
    </submittedName>
</protein>
<dbReference type="Proteomes" id="UP001642720">
    <property type="component" value="Unassembled WGS sequence"/>
</dbReference>
<evidence type="ECO:0000313" key="3">
    <source>
        <dbReference type="Proteomes" id="UP001642720"/>
    </source>
</evidence>
<accession>A0ABY2GQE1</accession>
<dbReference type="EMBL" id="PPTA01000031">
    <property type="protein sequence ID" value="TFA97539.1"/>
    <property type="molecule type" value="Genomic_DNA"/>
</dbReference>
<keyword evidence="3" id="KW-1185">Reference proteome</keyword>
<reference evidence="2 3" key="1">
    <citation type="submission" date="2018-01" db="EMBL/GenBank/DDBJ databases">
        <title>Genome characterization of the sugarcane-associated fungus Trichoderma ghanense CCMA-1212 and their application in lignocelulose bioconversion.</title>
        <authorList>
            <person name="Steindorff A.S."/>
            <person name="Mendes T.D."/>
            <person name="Vilela E.S.D."/>
            <person name="Rodrigues D.S."/>
            <person name="Formighieri E.F."/>
            <person name="Melo I.S."/>
            <person name="Favaro L.C.L."/>
        </authorList>
    </citation>
    <scope>NUCLEOTIDE SEQUENCE [LARGE SCALE GENOMIC DNA]</scope>
    <source>
        <strain evidence="2 3">CCMA-1212</strain>
    </source>
</reference>
<dbReference type="GeneID" id="300582197"/>
<feature type="region of interest" description="Disordered" evidence="1">
    <location>
        <begin position="38"/>
        <end position="88"/>
    </location>
</feature>
<feature type="compositionally biased region" description="Pro residues" evidence="1">
    <location>
        <begin position="53"/>
        <end position="85"/>
    </location>
</feature>
<sequence length="215" mass="23278">MHEHHWEWHESSDEYSMTRVRRTGDGFPPCGEDPWYPSGCGQPTAIIVDGAPPGAPPAPPPGGSGPLGPPAPPGTPGPPGPPAPPAATAAGSLLATVNIYSPTPPAPVPPPPPPPPECSRFCLRVLEREFRWGRENKNTFELDIGPRATIQNIMRAFDSIYQGRYNVEVLVVWRGSNGGCEPLSARLTPEQLRDNASYLKVSLTPMIERPFILRR</sequence>
<gene>
    <name evidence="2" type="ORF">CCMA1212_010713</name>
</gene>